<proteinExistence type="predicted"/>
<dbReference type="STRING" id="555874.SAMN04488065_2711"/>
<dbReference type="Proteomes" id="UP000236755">
    <property type="component" value="Unassembled WGS sequence"/>
</dbReference>
<name>A0A1H4ABA4_9EURY</name>
<dbReference type="EMBL" id="FNQT01000005">
    <property type="protein sequence ID" value="SEA33207.1"/>
    <property type="molecule type" value="Genomic_DNA"/>
</dbReference>
<dbReference type="AlphaFoldDB" id="A0A1H4ABA4"/>
<dbReference type="RefSeq" id="WP_143025270.1">
    <property type="nucleotide sequence ID" value="NZ_FNQT01000005.1"/>
</dbReference>
<dbReference type="OrthoDB" id="271486at2157"/>
<keyword evidence="2" id="KW-1185">Reference proteome</keyword>
<protein>
    <submittedName>
        <fullName evidence="1">Uncharacterized protein</fullName>
    </submittedName>
</protein>
<evidence type="ECO:0000313" key="1">
    <source>
        <dbReference type="EMBL" id="SEA33207.1"/>
    </source>
</evidence>
<sequence>MSEERFPHGPIPKFSPRNSRHRRLFSSHDAAPYLLTTFTNAVWLEKRPDELDALLAPHQELILANVEPDEDLVGRTPDDEMERVEKLQPAYYIPSDRWVYEDTMTDAEQLEEIDRCMDGTREVFNRIEARDDLPTQVIPIAKGWKHWHFERCRRTFEDLGLSYCAFDVTQYNSINMVLEDVHRLIEVIGPDGVLLIGKLSPDHLRRCPPEVVAATGVDHWRKNSQTESGRFSRELYRFWAMRAYAAISSAQTRLDHFGSQSNVRIHG</sequence>
<organism evidence="1 2">
    <name type="scientific">Haloplanus vescus</name>
    <dbReference type="NCBI Taxonomy" id="555874"/>
    <lineage>
        <taxon>Archaea</taxon>
        <taxon>Methanobacteriati</taxon>
        <taxon>Methanobacteriota</taxon>
        <taxon>Stenosarchaea group</taxon>
        <taxon>Halobacteria</taxon>
        <taxon>Halobacteriales</taxon>
        <taxon>Haloferacaceae</taxon>
        <taxon>Haloplanus</taxon>
    </lineage>
</organism>
<evidence type="ECO:0000313" key="2">
    <source>
        <dbReference type="Proteomes" id="UP000236755"/>
    </source>
</evidence>
<gene>
    <name evidence="1" type="ORF">SAMN04488065_2711</name>
</gene>
<accession>A0A1H4ABA4</accession>
<reference evidence="1 2" key="1">
    <citation type="submission" date="2016-10" db="EMBL/GenBank/DDBJ databases">
        <authorList>
            <person name="de Groot N.N."/>
        </authorList>
    </citation>
    <scope>NUCLEOTIDE SEQUENCE [LARGE SCALE GENOMIC DNA]</scope>
    <source>
        <strain evidence="1 2">CGMCC 1.8712</strain>
    </source>
</reference>